<keyword evidence="4" id="KW-1185">Reference proteome</keyword>
<gene>
    <name evidence="3" type="ORF">SODALDRAFT_224495</name>
</gene>
<accession>A0A3N2PQ60</accession>
<feature type="compositionally biased region" description="Basic residues" evidence="1">
    <location>
        <begin position="7"/>
        <end position="22"/>
    </location>
</feature>
<evidence type="ECO:0000256" key="2">
    <source>
        <dbReference type="SAM" id="Phobius"/>
    </source>
</evidence>
<keyword evidence="2" id="KW-0472">Membrane</keyword>
<dbReference type="AlphaFoldDB" id="A0A3N2PQ60"/>
<dbReference type="EMBL" id="ML119059">
    <property type="protein sequence ID" value="ROT36647.1"/>
    <property type="molecule type" value="Genomic_DNA"/>
</dbReference>
<feature type="region of interest" description="Disordered" evidence="1">
    <location>
        <begin position="1"/>
        <end position="35"/>
    </location>
</feature>
<dbReference type="RefSeq" id="XP_028464453.1">
    <property type="nucleotide sequence ID" value="XM_028607359.1"/>
</dbReference>
<evidence type="ECO:0000256" key="1">
    <source>
        <dbReference type="SAM" id="MobiDB-lite"/>
    </source>
</evidence>
<evidence type="ECO:0000313" key="3">
    <source>
        <dbReference type="EMBL" id="ROT36647.1"/>
    </source>
</evidence>
<sequence>MEDIWRMMRRGRRENEKRRGRWRMGASGEEMGRKDKRRRAELIDEEMDRLKKKKLYDVFVRCDLTETIRNKTTDLSRRTRILSMCFAVQAQVVVAVAFVVYRQPLVWPFVDTR</sequence>
<name>A0A3N2PQ60_SODAK</name>
<keyword evidence="2" id="KW-1133">Transmembrane helix</keyword>
<dbReference type="GeneID" id="39575837"/>
<dbReference type="Proteomes" id="UP000272025">
    <property type="component" value="Unassembled WGS sequence"/>
</dbReference>
<keyword evidence="2" id="KW-0812">Transmembrane</keyword>
<evidence type="ECO:0000313" key="4">
    <source>
        <dbReference type="Proteomes" id="UP000272025"/>
    </source>
</evidence>
<reference evidence="3 4" key="1">
    <citation type="journal article" date="2018" name="Mol. Ecol.">
        <title>The obligate alkalophilic soda-lake fungus Sodiomyces alkalinus has shifted to a protein diet.</title>
        <authorList>
            <person name="Grum-Grzhimaylo A.A."/>
            <person name="Falkoski D.L."/>
            <person name="van den Heuvel J."/>
            <person name="Valero-Jimenez C.A."/>
            <person name="Min B."/>
            <person name="Choi I.G."/>
            <person name="Lipzen A."/>
            <person name="Daum C.G."/>
            <person name="Aanen D.K."/>
            <person name="Tsang A."/>
            <person name="Henrissat B."/>
            <person name="Bilanenko E.N."/>
            <person name="de Vries R.P."/>
            <person name="van Kan J.A.L."/>
            <person name="Grigoriev I.V."/>
            <person name="Debets A.J.M."/>
        </authorList>
    </citation>
    <scope>NUCLEOTIDE SEQUENCE [LARGE SCALE GENOMIC DNA]</scope>
    <source>
        <strain evidence="3 4">F11</strain>
    </source>
</reference>
<organism evidence="3 4">
    <name type="scientific">Sodiomyces alkalinus (strain CBS 110278 / VKM F-3762 / F11)</name>
    <name type="common">Alkaliphilic filamentous fungus</name>
    <dbReference type="NCBI Taxonomy" id="1314773"/>
    <lineage>
        <taxon>Eukaryota</taxon>
        <taxon>Fungi</taxon>
        <taxon>Dikarya</taxon>
        <taxon>Ascomycota</taxon>
        <taxon>Pezizomycotina</taxon>
        <taxon>Sordariomycetes</taxon>
        <taxon>Hypocreomycetidae</taxon>
        <taxon>Glomerellales</taxon>
        <taxon>Plectosphaerellaceae</taxon>
        <taxon>Sodiomyces</taxon>
    </lineage>
</organism>
<protein>
    <submittedName>
        <fullName evidence="3">Uncharacterized protein</fullName>
    </submittedName>
</protein>
<proteinExistence type="predicted"/>
<feature type="transmembrane region" description="Helical" evidence="2">
    <location>
        <begin position="81"/>
        <end position="101"/>
    </location>
</feature>